<reference evidence="2 3" key="1">
    <citation type="submission" date="2012-09" db="EMBL/GenBank/DDBJ databases">
        <title>Genome Sequence of alkane-degrading Bacterium Alcanivorax venustensis ISO4.</title>
        <authorList>
            <person name="Lai Q."/>
            <person name="Shao Z."/>
        </authorList>
    </citation>
    <scope>NUCLEOTIDE SEQUENCE [LARGE SCALE GENOMIC DNA]</scope>
    <source>
        <strain evidence="2 3">ISO4</strain>
    </source>
</reference>
<sequence>MNIILVMIPLSLLILAGAVAMFFWAVNHDQFEDMESPGLLPLADDPEEVSAERIEHSAGPGRRPPESGSGCSR</sequence>
<dbReference type="Proteomes" id="UP000644441">
    <property type="component" value="Unassembled WGS sequence"/>
</dbReference>
<evidence type="ECO:0000313" key="2">
    <source>
        <dbReference type="EMBL" id="MBF5052632.1"/>
    </source>
</evidence>
<dbReference type="EMBL" id="ARXR01000007">
    <property type="protein sequence ID" value="MBF5052632.1"/>
    <property type="molecule type" value="Genomic_DNA"/>
</dbReference>
<dbReference type="NCBIfam" id="TIGR00847">
    <property type="entry name" value="ccoS"/>
    <property type="match status" value="1"/>
</dbReference>
<name>A0ABS0AET5_9GAMM</name>
<keyword evidence="3" id="KW-1185">Reference proteome</keyword>
<accession>A0ABS0AET5</accession>
<protein>
    <submittedName>
        <fullName evidence="2">Cbb3-type cytochrome oxidase maturation protein</fullName>
    </submittedName>
</protein>
<evidence type="ECO:0000256" key="1">
    <source>
        <dbReference type="SAM" id="MobiDB-lite"/>
    </source>
</evidence>
<dbReference type="PANTHER" id="PTHR41532">
    <property type="entry name" value="FIXS PROTEIN"/>
    <property type="match status" value="1"/>
</dbReference>
<dbReference type="PANTHER" id="PTHR41532:SF1">
    <property type="entry name" value="FIXS PROTEIN"/>
    <property type="match status" value="1"/>
</dbReference>
<gene>
    <name evidence="2" type="ORF">ISO4_01234</name>
</gene>
<dbReference type="InterPro" id="IPR004714">
    <property type="entry name" value="Cyt_oxidase_maturation_cbb3"/>
</dbReference>
<organism evidence="2 3">
    <name type="scientific">Alloalcanivorax venustensis ISO4</name>
    <dbReference type="NCBI Taxonomy" id="1177184"/>
    <lineage>
        <taxon>Bacteria</taxon>
        <taxon>Pseudomonadati</taxon>
        <taxon>Pseudomonadota</taxon>
        <taxon>Gammaproteobacteria</taxon>
        <taxon>Oceanospirillales</taxon>
        <taxon>Alcanivoracaceae</taxon>
        <taxon>Alloalcanivorax</taxon>
    </lineage>
</organism>
<evidence type="ECO:0000313" key="3">
    <source>
        <dbReference type="Proteomes" id="UP000644441"/>
    </source>
</evidence>
<comment type="caution">
    <text evidence="2">The sequence shown here is derived from an EMBL/GenBank/DDBJ whole genome shotgun (WGS) entry which is preliminary data.</text>
</comment>
<dbReference type="RefSeq" id="WP_083209689.1">
    <property type="nucleotide sequence ID" value="NZ_ARXR01000007.1"/>
</dbReference>
<feature type="region of interest" description="Disordered" evidence="1">
    <location>
        <begin position="35"/>
        <end position="73"/>
    </location>
</feature>
<proteinExistence type="predicted"/>
<dbReference type="Pfam" id="PF03597">
    <property type="entry name" value="FixS"/>
    <property type="match status" value="1"/>
</dbReference>